<accession>A0A1E4TRR4</accession>
<dbReference type="AlphaFoldDB" id="A0A1E4TRR4"/>
<protein>
    <recommendedName>
        <fullName evidence="6">Protein SPT2</fullName>
    </recommendedName>
</protein>
<feature type="region of interest" description="Disordered" evidence="3">
    <location>
        <begin position="189"/>
        <end position="209"/>
    </location>
</feature>
<keyword evidence="2" id="KW-0175">Coiled coil</keyword>
<dbReference type="PANTHER" id="PTHR22691">
    <property type="entry name" value="YEAST SPT2-RELATED"/>
    <property type="match status" value="1"/>
</dbReference>
<dbReference type="GO" id="GO:0006334">
    <property type="term" value="P:nucleosome assembly"/>
    <property type="evidence" value="ECO:0007669"/>
    <property type="project" value="TreeGrafter"/>
</dbReference>
<dbReference type="PANTHER" id="PTHR22691:SF8">
    <property type="entry name" value="PROTEIN SPT2 HOMOLOG"/>
    <property type="match status" value="1"/>
</dbReference>
<comment type="similarity">
    <text evidence="1">Belongs to the SPT2 family.</text>
</comment>
<feature type="region of interest" description="Disordered" evidence="3">
    <location>
        <begin position="112"/>
        <end position="156"/>
    </location>
</feature>
<dbReference type="GO" id="GO:0005730">
    <property type="term" value="C:nucleolus"/>
    <property type="evidence" value="ECO:0007669"/>
    <property type="project" value="TreeGrafter"/>
</dbReference>
<proteinExistence type="inferred from homology"/>
<evidence type="ECO:0008006" key="6">
    <source>
        <dbReference type="Google" id="ProtNLM"/>
    </source>
</evidence>
<name>A0A1E4TRR4_PACTA</name>
<organism evidence="4 5">
    <name type="scientific">Pachysolen tannophilus NRRL Y-2460</name>
    <dbReference type="NCBI Taxonomy" id="669874"/>
    <lineage>
        <taxon>Eukaryota</taxon>
        <taxon>Fungi</taxon>
        <taxon>Dikarya</taxon>
        <taxon>Ascomycota</taxon>
        <taxon>Saccharomycotina</taxon>
        <taxon>Pichiomycetes</taxon>
        <taxon>Pachysolenaceae</taxon>
        <taxon>Pachysolen</taxon>
    </lineage>
</organism>
<dbReference type="SMART" id="SM00784">
    <property type="entry name" value="SPT2"/>
    <property type="match status" value="1"/>
</dbReference>
<dbReference type="EMBL" id="KV454016">
    <property type="protein sequence ID" value="ODV94427.1"/>
    <property type="molecule type" value="Genomic_DNA"/>
</dbReference>
<evidence type="ECO:0000256" key="3">
    <source>
        <dbReference type="SAM" id="MobiDB-lite"/>
    </source>
</evidence>
<evidence type="ECO:0000256" key="2">
    <source>
        <dbReference type="ARBA" id="ARBA00023054"/>
    </source>
</evidence>
<dbReference type="Pfam" id="PF08243">
    <property type="entry name" value="SPT2"/>
    <property type="match status" value="1"/>
</dbReference>
<feature type="region of interest" description="Disordered" evidence="3">
    <location>
        <begin position="221"/>
        <end position="252"/>
    </location>
</feature>
<sequence length="387" mass="43976">MNFASLLSQIKKDQGSSLAPGRASSIQNLSAEGIRQNQKQIQKKNDKINNNQVKPSLKPHKTDNNDQVVTLPKGEIKSNFLQSTVPKKIDPAVARLKAARLAEREAELKKKNLLESQRKQQNISTKKASKSQLPKNQIQSKRNNQTLIQKPPLPNQLVQNKKKLKYDELMKEADKFDTSKLALNTKIKSASSVVEPPRSPHSRNSVSPNGKVTVNVAMKAKPNNDNNFSSTIKQKNGINKLEPVPLAKPSQKLSEKLALKRKKSPLPFSIGKNRISSHIGSSDSNNYNDYNDEDEDLSDFIVSEDEIPQEGDKDYYEQHRDEILNMFGRNKRKYDDYNDDLSDMEATGADILEEEDKSSKFAKYEDLKEQELERQKKLQKLKRLKKI</sequence>
<dbReference type="GO" id="GO:0042393">
    <property type="term" value="F:histone binding"/>
    <property type="evidence" value="ECO:0007669"/>
    <property type="project" value="TreeGrafter"/>
</dbReference>
<dbReference type="InterPro" id="IPR013256">
    <property type="entry name" value="Chromatin_SPT2"/>
</dbReference>
<feature type="compositionally biased region" description="Polar residues" evidence="3">
    <location>
        <begin position="223"/>
        <end position="237"/>
    </location>
</feature>
<gene>
    <name evidence="4" type="ORF">PACTADRAFT_51265</name>
</gene>
<feature type="compositionally biased region" description="Polar residues" evidence="3">
    <location>
        <begin position="119"/>
        <end position="148"/>
    </location>
</feature>
<evidence type="ECO:0000313" key="5">
    <source>
        <dbReference type="Proteomes" id="UP000094236"/>
    </source>
</evidence>
<reference evidence="5" key="1">
    <citation type="submission" date="2016-05" db="EMBL/GenBank/DDBJ databases">
        <title>Comparative genomics of biotechnologically important yeasts.</title>
        <authorList>
            <consortium name="DOE Joint Genome Institute"/>
            <person name="Riley R."/>
            <person name="Haridas S."/>
            <person name="Wolfe K.H."/>
            <person name="Lopes M.R."/>
            <person name="Hittinger C.T."/>
            <person name="Goker M."/>
            <person name="Salamov A."/>
            <person name="Wisecaver J."/>
            <person name="Long T.M."/>
            <person name="Aerts A.L."/>
            <person name="Barry K."/>
            <person name="Choi C."/>
            <person name="Clum A."/>
            <person name="Coughlan A.Y."/>
            <person name="Deshpande S."/>
            <person name="Douglass A.P."/>
            <person name="Hanson S.J."/>
            <person name="Klenk H.-P."/>
            <person name="Labutti K."/>
            <person name="Lapidus A."/>
            <person name="Lindquist E."/>
            <person name="Lipzen A."/>
            <person name="Meier-Kolthoff J.P."/>
            <person name="Ohm R.A."/>
            <person name="Otillar R.P."/>
            <person name="Pangilinan J."/>
            <person name="Peng Y."/>
            <person name="Rokas A."/>
            <person name="Rosa C.A."/>
            <person name="Scheuner C."/>
            <person name="Sibirny A.A."/>
            <person name="Slot J.C."/>
            <person name="Stielow J.B."/>
            <person name="Sun H."/>
            <person name="Kurtzman C.P."/>
            <person name="Blackwell M."/>
            <person name="Grigoriev I.V."/>
            <person name="Jeffries T.W."/>
        </authorList>
    </citation>
    <scope>NUCLEOTIDE SEQUENCE [LARGE SCALE GENOMIC DNA]</scope>
    <source>
        <strain evidence="5">NRRL Y-2460</strain>
    </source>
</reference>
<feature type="region of interest" description="Disordered" evidence="3">
    <location>
        <begin position="1"/>
        <end position="66"/>
    </location>
</feature>
<dbReference type="STRING" id="669874.A0A1E4TRR4"/>
<dbReference type="GO" id="GO:0006360">
    <property type="term" value="P:transcription by RNA polymerase I"/>
    <property type="evidence" value="ECO:0007669"/>
    <property type="project" value="TreeGrafter"/>
</dbReference>
<keyword evidence="5" id="KW-1185">Reference proteome</keyword>
<dbReference type="GO" id="GO:0003677">
    <property type="term" value="F:DNA binding"/>
    <property type="evidence" value="ECO:0007669"/>
    <property type="project" value="TreeGrafter"/>
</dbReference>
<dbReference type="OrthoDB" id="4035998at2759"/>
<evidence type="ECO:0000256" key="1">
    <source>
        <dbReference type="ARBA" id="ARBA00006461"/>
    </source>
</evidence>
<dbReference type="Proteomes" id="UP000094236">
    <property type="component" value="Unassembled WGS sequence"/>
</dbReference>
<evidence type="ECO:0000313" key="4">
    <source>
        <dbReference type="EMBL" id="ODV94427.1"/>
    </source>
</evidence>